<name>A0A3A2Z3I6_9EURO</name>
<dbReference type="Proteomes" id="UP000266188">
    <property type="component" value="Unassembled WGS sequence"/>
</dbReference>
<proteinExistence type="predicted"/>
<dbReference type="AlphaFoldDB" id="A0A3A2Z3I6"/>
<evidence type="ECO:0000313" key="2">
    <source>
        <dbReference type="EMBL" id="RJE16763.1"/>
    </source>
</evidence>
<sequence length="66" mass="6916">MVLLADHVPVSKPVSPPKNRPAIPKKVYVMTSPNGVGWSKGVMSGIASSRPLANRTCVGFSAARKA</sequence>
<comment type="caution">
    <text evidence="2">The sequence shown here is derived from an EMBL/GenBank/DDBJ whole genome shotgun (WGS) entry which is preliminary data.</text>
</comment>
<protein>
    <submittedName>
        <fullName evidence="2">Uncharacterized protein</fullName>
    </submittedName>
</protein>
<evidence type="ECO:0000313" key="3">
    <source>
        <dbReference type="Proteomes" id="UP000266188"/>
    </source>
</evidence>
<keyword evidence="3" id="KW-1185">Reference proteome</keyword>
<evidence type="ECO:0000256" key="1">
    <source>
        <dbReference type="SAM" id="MobiDB-lite"/>
    </source>
</evidence>
<accession>A0A3A2Z3I6</accession>
<feature type="region of interest" description="Disordered" evidence="1">
    <location>
        <begin position="1"/>
        <end position="21"/>
    </location>
</feature>
<dbReference type="EMBL" id="MVGC01002816">
    <property type="protein sequence ID" value="RJE16763.1"/>
    <property type="molecule type" value="Genomic_DNA"/>
</dbReference>
<organism evidence="2 3">
    <name type="scientific">Aspergillus sclerotialis</name>
    <dbReference type="NCBI Taxonomy" id="2070753"/>
    <lineage>
        <taxon>Eukaryota</taxon>
        <taxon>Fungi</taxon>
        <taxon>Dikarya</taxon>
        <taxon>Ascomycota</taxon>
        <taxon>Pezizomycotina</taxon>
        <taxon>Eurotiomycetes</taxon>
        <taxon>Eurotiomycetidae</taxon>
        <taxon>Eurotiales</taxon>
        <taxon>Aspergillaceae</taxon>
        <taxon>Aspergillus</taxon>
        <taxon>Aspergillus subgen. Polypaecilum</taxon>
    </lineage>
</organism>
<gene>
    <name evidence="2" type="ORF">PHISCL_10900</name>
</gene>
<reference evidence="3" key="1">
    <citation type="submission" date="2017-02" db="EMBL/GenBank/DDBJ databases">
        <authorList>
            <person name="Tafer H."/>
            <person name="Lopandic K."/>
        </authorList>
    </citation>
    <scope>NUCLEOTIDE SEQUENCE [LARGE SCALE GENOMIC DNA]</scope>
    <source>
        <strain evidence="3">CBS 366.77</strain>
    </source>
</reference>